<dbReference type="Pfam" id="PF00109">
    <property type="entry name" value="ketoacyl-synt"/>
    <property type="match status" value="1"/>
</dbReference>
<dbReference type="Gene3D" id="3.40.47.10">
    <property type="match status" value="2"/>
</dbReference>
<dbReference type="PANTHER" id="PTHR11712:SF336">
    <property type="entry name" value="3-OXOACYL-[ACYL-CARRIER-PROTEIN] SYNTHASE, MITOCHONDRIAL"/>
    <property type="match status" value="1"/>
</dbReference>
<dbReference type="InterPro" id="IPR000794">
    <property type="entry name" value="Beta-ketoacyl_synthase"/>
</dbReference>
<organism evidence="5 6">
    <name type="scientific">Flagellimonas aurea</name>
    <dbReference type="NCBI Taxonomy" id="2915619"/>
    <lineage>
        <taxon>Bacteria</taxon>
        <taxon>Pseudomonadati</taxon>
        <taxon>Bacteroidota</taxon>
        <taxon>Flavobacteriia</taxon>
        <taxon>Flavobacteriales</taxon>
        <taxon>Flavobacteriaceae</taxon>
        <taxon>Flagellimonas</taxon>
    </lineage>
</organism>
<dbReference type="SMART" id="SM00825">
    <property type="entry name" value="PKS_KS"/>
    <property type="match status" value="1"/>
</dbReference>
<dbReference type="InterPro" id="IPR016039">
    <property type="entry name" value="Thiolase-like"/>
</dbReference>
<reference evidence="5 6" key="1">
    <citation type="submission" date="2021-03" db="EMBL/GenBank/DDBJ databases">
        <title>Muricauda lutimaris sp. nov. and Muricauda ruestringensis sp. nov, two marine members of the Flavobacteriaceae isolated from deep sea sediments of Western Pacific.</title>
        <authorList>
            <person name="Zhao S."/>
            <person name="Liu R."/>
        </authorList>
    </citation>
    <scope>NUCLEOTIDE SEQUENCE [LARGE SCALE GENOMIC DNA]</scope>
    <source>
        <strain evidence="5 6">BC31-1-A7</strain>
    </source>
</reference>
<name>A0ABS3GB17_9FLAO</name>
<evidence type="ECO:0000313" key="6">
    <source>
        <dbReference type="Proteomes" id="UP000664044"/>
    </source>
</evidence>
<protein>
    <submittedName>
        <fullName evidence="5">Beta-ketoacyl synthase</fullName>
    </submittedName>
</protein>
<keyword evidence="2 3" id="KW-0808">Transferase</keyword>
<dbReference type="PANTHER" id="PTHR11712">
    <property type="entry name" value="POLYKETIDE SYNTHASE-RELATED"/>
    <property type="match status" value="1"/>
</dbReference>
<comment type="similarity">
    <text evidence="1 3">Belongs to the thiolase-like superfamily. Beta-ketoacyl-ACP synthases family.</text>
</comment>
<keyword evidence="6" id="KW-1185">Reference proteome</keyword>
<evidence type="ECO:0000256" key="2">
    <source>
        <dbReference type="ARBA" id="ARBA00022679"/>
    </source>
</evidence>
<accession>A0ABS3GB17</accession>
<evidence type="ECO:0000259" key="4">
    <source>
        <dbReference type="PROSITE" id="PS52004"/>
    </source>
</evidence>
<dbReference type="RefSeq" id="WP_207036627.1">
    <property type="nucleotide sequence ID" value="NZ_JAFLNL010000015.1"/>
</dbReference>
<evidence type="ECO:0000256" key="3">
    <source>
        <dbReference type="RuleBase" id="RU003694"/>
    </source>
</evidence>
<comment type="caution">
    <text evidence="5">The sequence shown here is derived from an EMBL/GenBank/DDBJ whole genome shotgun (WGS) entry which is preliminary data.</text>
</comment>
<dbReference type="Pfam" id="PF02801">
    <property type="entry name" value="Ketoacyl-synt_C"/>
    <property type="match status" value="1"/>
</dbReference>
<dbReference type="EMBL" id="JAFLNL010000015">
    <property type="protein sequence ID" value="MBO0356036.1"/>
    <property type="molecule type" value="Genomic_DNA"/>
</dbReference>
<evidence type="ECO:0000256" key="1">
    <source>
        <dbReference type="ARBA" id="ARBA00008467"/>
    </source>
</evidence>
<dbReference type="SUPFAM" id="SSF53901">
    <property type="entry name" value="Thiolase-like"/>
    <property type="match status" value="2"/>
</dbReference>
<gene>
    <name evidence="5" type="ORF">J0656_18605</name>
</gene>
<feature type="domain" description="Ketosynthase family 3 (KS3)" evidence="4">
    <location>
        <begin position="5"/>
        <end position="391"/>
    </location>
</feature>
<dbReference type="PROSITE" id="PS52004">
    <property type="entry name" value="KS3_2"/>
    <property type="match status" value="1"/>
</dbReference>
<dbReference type="InterPro" id="IPR014030">
    <property type="entry name" value="Ketoacyl_synth_N"/>
</dbReference>
<dbReference type="Proteomes" id="UP000664044">
    <property type="component" value="Unassembled WGS sequence"/>
</dbReference>
<evidence type="ECO:0000313" key="5">
    <source>
        <dbReference type="EMBL" id="MBO0356036.1"/>
    </source>
</evidence>
<proteinExistence type="inferred from homology"/>
<dbReference type="InterPro" id="IPR020841">
    <property type="entry name" value="PKS_Beta-ketoAc_synthase_dom"/>
</dbReference>
<dbReference type="InterPro" id="IPR014031">
    <property type="entry name" value="Ketoacyl_synth_C"/>
</dbReference>
<sequence length="393" mass="42610">MIGVDNKIAITGWGSVSALGSSTQQIWGNYLHPVHHLKSQNFGAFSASAAPLDVNTYKEIEALKLEQVKYRELDPSVLYAIIASRYATSMAGWDSNKEFGINIGSSRGATSLFEKYYDAFRAHGAERTDTLASPTTTLGNIATWVANDLGTNGPEISHSITCSTALHAILNGVAWLQSGFTDTFLAGGSEAPLTPFTVAQMKALKVYTREDAKPNNYPVRSLDMQKTQNSMALGEGAAVFCMEKEASDRALAYIEGIGYGTETLEHNTSISEKGICFQKSMTMALEGHKLSDVDAIVMHAPGTVKGDLSEYNAIQKIFRRQRPALTSNKWKIGHTLGSSGALSMELALLMLQNQLFIKVPYSHHRAPLKLNKILVNAVGFGCNAVSVLLSRPI</sequence>